<protein>
    <submittedName>
        <fullName evidence="7">Por secretion system C-terminal sorting domain-containing protein</fullName>
    </submittedName>
</protein>
<dbReference type="Pfam" id="PF04231">
    <property type="entry name" value="Endonuclease_1"/>
    <property type="match status" value="2"/>
</dbReference>
<comment type="similarity">
    <text evidence="1">Belongs to the EndA/NucM nuclease family.</text>
</comment>
<keyword evidence="2" id="KW-0540">Nuclease</keyword>
<dbReference type="GO" id="GO:0004518">
    <property type="term" value="F:nuclease activity"/>
    <property type="evidence" value="ECO:0007669"/>
    <property type="project" value="UniProtKB-KW"/>
</dbReference>
<accession>A0A1H7VV73</accession>
<dbReference type="NCBIfam" id="TIGR04183">
    <property type="entry name" value="Por_Secre_tail"/>
    <property type="match status" value="1"/>
</dbReference>
<evidence type="ECO:0000259" key="6">
    <source>
        <dbReference type="Pfam" id="PF18962"/>
    </source>
</evidence>
<keyword evidence="8" id="KW-1185">Reference proteome</keyword>
<dbReference type="PANTHER" id="PTHR33607:SF2">
    <property type="entry name" value="ENDONUCLEASE-1"/>
    <property type="match status" value="1"/>
</dbReference>
<feature type="region of interest" description="Disordered" evidence="5">
    <location>
        <begin position="451"/>
        <end position="473"/>
    </location>
</feature>
<dbReference type="PANTHER" id="PTHR33607">
    <property type="entry name" value="ENDONUCLEASE-1"/>
    <property type="match status" value="1"/>
</dbReference>
<dbReference type="GO" id="GO:0016787">
    <property type="term" value="F:hydrolase activity"/>
    <property type="evidence" value="ECO:0007669"/>
    <property type="project" value="UniProtKB-KW"/>
</dbReference>
<feature type="region of interest" description="Disordered" evidence="5">
    <location>
        <begin position="166"/>
        <end position="195"/>
    </location>
</feature>
<keyword evidence="3" id="KW-0732">Signal</keyword>
<feature type="domain" description="Secretion system C-terminal sorting" evidence="6">
    <location>
        <begin position="589"/>
        <end position="655"/>
    </location>
</feature>
<evidence type="ECO:0000256" key="4">
    <source>
        <dbReference type="ARBA" id="ARBA00022801"/>
    </source>
</evidence>
<proteinExistence type="inferred from homology"/>
<dbReference type="InterPro" id="IPR044925">
    <property type="entry name" value="His-Me_finger_sf"/>
</dbReference>
<sequence length="657" mass="72553">MVMKNLYIFVFILLFVQFSFGQLVINELDADTPSTDTQEFIELKSDAPNFSLNGFVVVLFNGSTSGGDASYFTLDLDGYTTDANGVFLIGGPEVSPVPDVLLSENIIQNGADAVAIYIGNDTDFPEGTIATTTNLLDALIHDTDDADDTGLMTLLGVMEQINEDENNNKTTESIQRKDDGTYEVKTPTPGALNDGSGTQFNGILITTSFDQYNEGDNVDIVFTTETNVTSDLTFDVTLANESFTMADYSGNTSVTITAGTNTVTNTIQLIDDVDDEGDEVLKITFGTIPSGFIRLNDNKELRVIDNDFTVASWGTPLNPTFGNVASTAPVDYYNSLEGLADAALVQAIQDIVADPTTVRTHSYADIVEILGSADQSPENSNQVWLLYTEQQRPKLDFAGLTDINETWNREHTYPRSRGEFQDFRDFDDIADGISGFVTTNADSLRHANSDAHGLRATDSNENSSRGNQHYGEYNGPTGNLGSWKGDVARGIFFLVTRYKALQVVNGFPDDTDSTISELGDLATLLDWHRNDPPDDFEMNRNNVIYNWQFNRNPFIDQPDLAEYIWGNNAGQVWSNTLSIDDNEINRFSLYPNPANSYIMISAKGKRGDLEVLDTLGNVLVEQPFEEITKVNLNLSAGVYLVRFYYDDTSVIKRIILR</sequence>
<dbReference type="EMBL" id="FOAB01000009">
    <property type="protein sequence ID" value="SEM12769.1"/>
    <property type="molecule type" value="Genomic_DNA"/>
</dbReference>
<evidence type="ECO:0000256" key="2">
    <source>
        <dbReference type="ARBA" id="ARBA00022722"/>
    </source>
</evidence>
<keyword evidence="4" id="KW-0378">Hydrolase</keyword>
<evidence type="ECO:0000256" key="1">
    <source>
        <dbReference type="ARBA" id="ARBA00006429"/>
    </source>
</evidence>
<organism evidence="7 8">
    <name type="scientific">Aquimarina amphilecti</name>
    <dbReference type="NCBI Taxonomy" id="1038014"/>
    <lineage>
        <taxon>Bacteria</taxon>
        <taxon>Pseudomonadati</taxon>
        <taxon>Bacteroidota</taxon>
        <taxon>Flavobacteriia</taxon>
        <taxon>Flavobacteriales</taxon>
        <taxon>Flavobacteriaceae</taxon>
        <taxon>Aquimarina</taxon>
    </lineage>
</organism>
<dbReference type="InterPro" id="IPR007346">
    <property type="entry name" value="Endonuclease-I"/>
</dbReference>
<dbReference type="InterPro" id="IPR026444">
    <property type="entry name" value="Secre_tail"/>
</dbReference>
<gene>
    <name evidence="7" type="ORF">SAMN04487910_4202</name>
</gene>
<dbReference type="SUPFAM" id="SSF54060">
    <property type="entry name" value="His-Me finger endonucleases"/>
    <property type="match status" value="1"/>
</dbReference>
<feature type="compositionally biased region" description="Polar residues" evidence="5">
    <location>
        <begin position="457"/>
        <end position="467"/>
    </location>
</feature>
<reference evidence="7 8" key="1">
    <citation type="submission" date="2016-10" db="EMBL/GenBank/DDBJ databases">
        <authorList>
            <person name="de Groot N.N."/>
        </authorList>
    </citation>
    <scope>NUCLEOTIDE SEQUENCE [LARGE SCALE GENOMIC DNA]</scope>
    <source>
        <strain evidence="7 8">DSM 25232</strain>
    </source>
</reference>
<dbReference type="Proteomes" id="UP000198521">
    <property type="component" value="Unassembled WGS sequence"/>
</dbReference>
<dbReference type="Pfam" id="PF18962">
    <property type="entry name" value="Por_Secre_tail"/>
    <property type="match status" value="1"/>
</dbReference>
<dbReference type="STRING" id="1038014.SAMN04487910_4202"/>
<evidence type="ECO:0000256" key="5">
    <source>
        <dbReference type="SAM" id="MobiDB-lite"/>
    </source>
</evidence>
<evidence type="ECO:0000256" key="3">
    <source>
        <dbReference type="ARBA" id="ARBA00022729"/>
    </source>
</evidence>
<evidence type="ECO:0000313" key="8">
    <source>
        <dbReference type="Proteomes" id="UP000198521"/>
    </source>
</evidence>
<name>A0A1H7VV73_AQUAM</name>
<evidence type="ECO:0000313" key="7">
    <source>
        <dbReference type="EMBL" id="SEM12769.1"/>
    </source>
</evidence>
<dbReference type="AlphaFoldDB" id="A0A1H7VV73"/>